<keyword evidence="3" id="KW-1185">Reference proteome</keyword>
<protein>
    <submittedName>
        <fullName evidence="2">Dead deah box dna helicase</fullName>
    </submittedName>
</protein>
<proteinExistence type="predicted"/>
<evidence type="ECO:0000256" key="1">
    <source>
        <dbReference type="SAM" id="MobiDB-lite"/>
    </source>
</evidence>
<organism evidence="2 3">
    <name type="scientific">Ophiostoma piceae (strain UAMH 11346)</name>
    <name type="common">Sap stain fungus</name>
    <dbReference type="NCBI Taxonomy" id="1262450"/>
    <lineage>
        <taxon>Eukaryota</taxon>
        <taxon>Fungi</taxon>
        <taxon>Dikarya</taxon>
        <taxon>Ascomycota</taxon>
        <taxon>Pezizomycotina</taxon>
        <taxon>Sordariomycetes</taxon>
        <taxon>Sordariomycetidae</taxon>
        <taxon>Ophiostomatales</taxon>
        <taxon>Ophiostomataceae</taxon>
        <taxon>Ophiostoma</taxon>
    </lineage>
</organism>
<keyword evidence="2" id="KW-0067">ATP-binding</keyword>
<dbReference type="Proteomes" id="UP000016923">
    <property type="component" value="Unassembled WGS sequence"/>
</dbReference>
<gene>
    <name evidence="2" type="ORF">F503_06616</name>
</gene>
<feature type="region of interest" description="Disordered" evidence="1">
    <location>
        <begin position="124"/>
        <end position="156"/>
    </location>
</feature>
<sequence length="301" mass="32970">MPLVPTTLTALTSVGVPEVDHLPETDVRFTNVPALFACLDAITDSDIDSVTVADVAPSDYAAIDEEFQARGRKTRLFFLAEHKLLIITIPTRSHEKLHLLLYTGIEGQIQQMGLRRAWTASGATRFPGKDASSSSASQGEGDSGGMPSPERDGEDAWPTIVVEGGYTQSLESLRAKIRFWFARSAHSVKIVVLAKAFPEDKAQKRILIEQWQERDVSVAAARPGATATRLSSMLPSATLQQPVCIQTINIVWALPGVAYDEASPAQRRDPEAFNVPVGPSERDIVLLDDDLQWCASKVWYQ</sequence>
<dbReference type="EMBL" id="KE148167">
    <property type="protein sequence ID" value="EPE03443.1"/>
    <property type="molecule type" value="Genomic_DNA"/>
</dbReference>
<dbReference type="AlphaFoldDB" id="S3CB11"/>
<dbReference type="OrthoDB" id="76567at2759"/>
<keyword evidence="2" id="KW-0347">Helicase</keyword>
<keyword evidence="2" id="KW-0378">Hydrolase</keyword>
<dbReference type="VEuPathDB" id="FungiDB:F503_06616"/>
<keyword evidence="2" id="KW-0547">Nucleotide-binding</keyword>
<dbReference type="eggNOG" id="ENOG502T2PH">
    <property type="taxonomic scope" value="Eukaryota"/>
</dbReference>
<dbReference type="HOGENOM" id="CLU_058490_1_0_1"/>
<evidence type="ECO:0000313" key="2">
    <source>
        <dbReference type="EMBL" id="EPE03443.1"/>
    </source>
</evidence>
<evidence type="ECO:0000313" key="3">
    <source>
        <dbReference type="Proteomes" id="UP000016923"/>
    </source>
</evidence>
<dbReference type="GO" id="GO:0004386">
    <property type="term" value="F:helicase activity"/>
    <property type="evidence" value="ECO:0007669"/>
    <property type="project" value="UniProtKB-KW"/>
</dbReference>
<reference evidence="2 3" key="1">
    <citation type="journal article" date="2013" name="BMC Genomics">
        <title>The genome and transcriptome of the pine saprophyte Ophiostoma piceae, and a comparison with the bark beetle-associated pine pathogen Grosmannia clavigera.</title>
        <authorList>
            <person name="Haridas S."/>
            <person name="Wang Y."/>
            <person name="Lim L."/>
            <person name="Massoumi Alamouti S."/>
            <person name="Jackman S."/>
            <person name="Docking R."/>
            <person name="Robertson G."/>
            <person name="Birol I."/>
            <person name="Bohlmann J."/>
            <person name="Breuil C."/>
        </authorList>
    </citation>
    <scope>NUCLEOTIDE SEQUENCE [LARGE SCALE GENOMIC DNA]</scope>
    <source>
        <strain evidence="2 3">UAMH 11346</strain>
    </source>
</reference>
<feature type="compositionally biased region" description="Low complexity" evidence="1">
    <location>
        <begin position="129"/>
        <end position="140"/>
    </location>
</feature>
<accession>S3CB11</accession>
<name>S3CB11_OPHP1</name>